<reference evidence="3" key="1">
    <citation type="journal article" date="2019" name="Int. J. Syst. Evol. Microbiol.">
        <title>The Global Catalogue of Microorganisms (GCM) 10K type strain sequencing project: providing services to taxonomists for standard genome sequencing and annotation.</title>
        <authorList>
            <consortium name="The Broad Institute Genomics Platform"/>
            <consortium name="The Broad Institute Genome Sequencing Center for Infectious Disease"/>
            <person name="Wu L."/>
            <person name="Ma J."/>
        </authorList>
    </citation>
    <scope>NUCLEOTIDE SEQUENCE [LARGE SCALE GENOMIC DNA]</scope>
    <source>
        <strain evidence="3">JCM 30846</strain>
    </source>
</reference>
<evidence type="ECO:0000313" key="3">
    <source>
        <dbReference type="Proteomes" id="UP001499884"/>
    </source>
</evidence>
<name>A0ABP7FT50_9ACTN</name>
<sequence length="504" mass="54540">MSVDASPHPPADQDKPGPVPACPQRPLRLVCADALSYLARSLPGMSLASIRPAAELPGDPSRLHFFYSHGHPAQPWDYEDTLECWRVQVTYGLSTDDEWDDELAEDADGDGAPAASAPEPGSEIGEIILYRLRTYTGNNRWAVADAHSGDLETIASAVLADNGHDYNDAFDETIESFGDLLILDRVRLDKTWRGFGLGPYCAAEAIRRLSGGCCAVAAYPGMSEYPDNRDEATEAYRDEATRKITALWETIGFHRFQHGVWLLDTALMEPGERLEERRADLEALSAAYQTHRLASADTSPDPVPATAAQATPPAAAPHPAPDPATRQDTPAPADGLSGAATLTDLRVSCTGTGWSSNDRTIAMAAAERATSDTDLRELAAQIKGVHFGLHTAWTDAVTFPARRFTARPFLDDPAALGPLADVWVYGSNLTGRGRGRSHGVGDVCQHARPLGKYTERMTLGELVSLGSFWEWNGTACSFCGGWSGQRLTHAQHAHYLGVTAEHRR</sequence>
<keyword evidence="3" id="KW-1185">Reference proteome</keyword>
<protein>
    <submittedName>
        <fullName evidence="2">Uncharacterized protein</fullName>
    </submittedName>
</protein>
<accession>A0ABP7FT50</accession>
<comment type="caution">
    <text evidence="2">The sequence shown here is derived from an EMBL/GenBank/DDBJ whole genome shotgun (WGS) entry which is preliminary data.</text>
</comment>
<dbReference type="Proteomes" id="UP001499884">
    <property type="component" value="Unassembled WGS sequence"/>
</dbReference>
<evidence type="ECO:0000313" key="2">
    <source>
        <dbReference type="EMBL" id="GAA3747665.1"/>
    </source>
</evidence>
<feature type="region of interest" description="Disordered" evidence="1">
    <location>
        <begin position="294"/>
        <end position="338"/>
    </location>
</feature>
<feature type="compositionally biased region" description="Low complexity" evidence="1">
    <location>
        <begin position="304"/>
        <end position="313"/>
    </location>
</feature>
<feature type="region of interest" description="Disordered" evidence="1">
    <location>
        <begin position="1"/>
        <end position="21"/>
    </location>
</feature>
<dbReference type="EMBL" id="BAABEP010000045">
    <property type="protein sequence ID" value="GAA3747665.1"/>
    <property type="molecule type" value="Genomic_DNA"/>
</dbReference>
<organism evidence="2 3">
    <name type="scientific">Streptomyces tremellae</name>
    <dbReference type="NCBI Taxonomy" id="1124239"/>
    <lineage>
        <taxon>Bacteria</taxon>
        <taxon>Bacillati</taxon>
        <taxon>Actinomycetota</taxon>
        <taxon>Actinomycetes</taxon>
        <taxon>Kitasatosporales</taxon>
        <taxon>Streptomycetaceae</taxon>
        <taxon>Streptomyces</taxon>
    </lineage>
</organism>
<proteinExistence type="predicted"/>
<gene>
    <name evidence="2" type="ORF">GCM10023082_50010</name>
</gene>
<evidence type="ECO:0000256" key="1">
    <source>
        <dbReference type="SAM" id="MobiDB-lite"/>
    </source>
</evidence>